<dbReference type="RefSeq" id="WP_345463290.1">
    <property type="nucleotide sequence ID" value="NZ_BAABRP010000004.1"/>
</dbReference>
<dbReference type="InterPro" id="IPR036097">
    <property type="entry name" value="HisK_dim/P_sf"/>
</dbReference>
<organism evidence="11 12">
    <name type="scientific">Deinococcus carri</name>
    <dbReference type="NCBI Taxonomy" id="1211323"/>
    <lineage>
        <taxon>Bacteria</taxon>
        <taxon>Thermotogati</taxon>
        <taxon>Deinococcota</taxon>
        <taxon>Deinococci</taxon>
        <taxon>Deinococcales</taxon>
        <taxon>Deinococcaceae</taxon>
        <taxon>Deinococcus</taxon>
    </lineage>
</organism>
<dbReference type="InterPro" id="IPR013656">
    <property type="entry name" value="PAS_4"/>
</dbReference>
<dbReference type="EMBL" id="BAABRP010000004">
    <property type="protein sequence ID" value="GAA5512790.1"/>
    <property type="molecule type" value="Genomic_DNA"/>
</dbReference>
<dbReference type="Gene3D" id="1.10.287.130">
    <property type="match status" value="1"/>
</dbReference>
<dbReference type="Proteomes" id="UP001401887">
    <property type="component" value="Unassembled WGS sequence"/>
</dbReference>
<dbReference type="PROSITE" id="PS50113">
    <property type="entry name" value="PAC"/>
    <property type="match status" value="1"/>
</dbReference>
<dbReference type="SMART" id="SM00387">
    <property type="entry name" value="HATPase_c"/>
    <property type="match status" value="1"/>
</dbReference>
<feature type="coiled-coil region" evidence="7">
    <location>
        <begin position="756"/>
        <end position="783"/>
    </location>
</feature>
<keyword evidence="4" id="KW-0808">Transferase</keyword>
<dbReference type="SUPFAM" id="SSF55785">
    <property type="entry name" value="PYP-like sensor domain (PAS domain)"/>
    <property type="match status" value="2"/>
</dbReference>
<dbReference type="PRINTS" id="PR00344">
    <property type="entry name" value="BCTRLSENSOR"/>
</dbReference>
<dbReference type="CDD" id="cd00082">
    <property type="entry name" value="HisKA"/>
    <property type="match status" value="1"/>
</dbReference>
<evidence type="ECO:0000256" key="2">
    <source>
        <dbReference type="ARBA" id="ARBA00012438"/>
    </source>
</evidence>
<dbReference type="PANTHER" id="PTHR42878:SF15">
    <property type="entry name" value="BACTERIOPHYTOCHROME"/>
    <property type="match status" value="1"/>
</dbReference>
<evidence type="ECO:0000259" key="8">
    <source>
        <dbReference type="PROSITE" id="PS50109"/>
    </source>
</evidence>
<name>A0ABP9W5Y2_9DEIO</name>
<dbReference type="SUPFAM" id="SSF55874">
    <property type="entry name" value="ATPase domain of HSP90 chaperone/DNA topoisomerase II/histidine kinase"/>
    <property type="match status" value="1"/>
</dbReference>
<feature type="domain" description="Histidine kinase" evidence="8">
    <location>
        <begin position="783"/>
        <end position="994"/>
    </location>
</feature>
<dbReference type="PROSITE" id="PS50109">
    <property type="entry name" value="HIS_KIN"/>
    <property type="match status" value="1"/>
</dbReference>
<feature type="domain" description="PAS" evidence="9">
    <location>
        <begin position="16"/>
        <end position="54"/>
    </location>
</feature>
<dbReference type="PANTHER" id="PTHR42878">
    <property type="entry name" value="TWO-COMPONENT HISTIDINE KINASE"/>
    <property type="match status" value="1"/>
</dbReference>
<comment type="catalytic activity">
    <reaction evidence="1">
        <text>ATP + protein L-histidine = ADP + protein N-phospho-L-histidine.</text>
        <dbReference type="EC" id="2.7.13.3"/>
    </reaction>
</comment>
<dbReference type="SMART" id="SM00065">
    <property type="entry name" value="GAF"/>
    <property type="match status" value="3"/>
</dbReference>
<evidence type="ECO:0000256" key="1">
    <source>
        <dbReference type="ARBA" id="ARBA00000085"/>
    </source>
</evidence>
<dbReference type="Gene3D" id="3.30.450.40">
    <property type="match status" value="3"/>
</dbReference>
<keyword evidence="12" id="KW-1185">Reference proteome</keyword>
<dbReference type="InterPro" id="IPR036890">
    <property type="entry name" value="HATPase_C_sf"/>
</dbReference>
<sequence>MNPDLSLSFQPGAQTLLDGLLDPLFVVDGQWRYTYVNPPAAALVGRPPEDLLGRVLWSCFPGMRPGALDPDLESEFRRVMQTRQGQQFELSSPALALWAEVWAFPQGDGLAVHFRNVRESKLTEARRGALLEMTLTLASAGCAQDAVQAVLRLSEAALGASGGTVWRQEEDGLVPWQSVGDGEWPAQAPPLAGVLAQPDGLFLPLGTLTLAAVPLGLGEQAYGVLTLRFGGGWPLGAAERGFVRLLAAQLAQTLDRLQAAETSARALAELGQERARLSAILDQLPAAVWIAELPEGRIITGNRAIERILGVPFVASQGIGEYSEYLGFHPDGRRYQGHEWPLARTVLTGECVENEEIEMQRVDGTRSFVQYSSALIRDERGDPDLAVVTGVDVSELRELRHRLEQRVETRTRDLLRRNEELAAETAALQAFANFTELVGQETERGVLTRAAASVLQHALGEGSTGYYERAGDLWKQGPWAGDMTPGTLAAAQEGFPAELPLFAQPATTQQPLFVEDWRSSDHALAPHTPEYGAIGIYPVTVQGHTVGQLAAGLREKTRWNERDRAVFRAVGRALSLAAERVELAQMLSVQKDELAARTSALEAFAELGRDLGLHSDPQRLVRRAQEILLARLPAGYALYSEPEEDSWHVRAQVGELGSAAWQAEVEAGLPADTPHLAVPWQSGEPLYQTAGEEPGLDTLPHIAARAALPVRVGGAPRGVLVVALFRQEAGGARPWTRTERVILETVTQSLGLALERAEGQRALAAQQRQLEQANHDLEAFASTVSHDLRAPVRHMGSFAGMLRRVVPEDARALRYVDVIEQSAARMNTLIESLLTFARLGTGELQKTDVSLNALVEAVRAELASETGERQIDWRVGPLPVVRGDVTLLRQVVQNLLGNAVKYSRTRDTAVLEVWGETAGHEHRIHVRDNGVGFEPAQHERLFEIFKRLHRPEDFEGEGVGLASVQRIVARHGGRVWAEGRPSEGATFTFTLPVA</sequence>
<keyword evidence="7" id="KW-0175">Coiled coil</keyword>
<dbReference type="EC" id="2.7.13.3" evidence="2"/>
<dbReference type="CDD" id="cd00130">
    <property type="entry name" value="PAS"/>
    <property type="match status" value="1"/>
</dbReference>
<dbReference type="InterPro" id="IPR050351">
    <property type="entry name" value="BphY/WalK/GraS-like"/>
</dbReference>
<dbReference type="Pfam" id="PF02518">
    <property type="entry name" value="HATPase_c"/>
    <property type="match status" value="1"/>
</dbReference>
<dbReference type="InterPro" id="IPR035965">
    <property type="entry name" value="PAS-like_dom_sf"/>
</dbReference>
<dbReference type="Pfam" id="PF08448">
    <property type="entry name" value="PAS_4"/>
    <property type="match status" value="2"/>
</dbReference>
<accession>A0ABP9W5Y2</accession>
<dbReference type="SMART" id="SM00091">
    <property type="entry name" value="PAS"/>
    <property type="match status" value="2"/>
</dbReference>
<evidence type="ECO:0000256" key="7">
    <source>
        <dbReference type="SAM" id="Coils"/>
    </source>
</evidence>
<evidence type="ECO:0000256" key="6">
    <source>
        <dbReference type="ARBA" id="ARBA00023136"/>
    </source>
</evidence>
<evidence type="ECO:0000313" key="12">
    <source>
        <dbReference type="Proteomes" id="UP001401887"/>
    </source>
</evidence>
<dbReference type="InterPro" id="IPR005467">
    <property type="entry name" value="His_kinase_dom"/>
</dbReference>
<keyword evidence="5" id="KW-0418">Kinase</keyword>
<dbReference type="InterPro" id="IPR000014">
    <property type="entry name" value="PAS"/>
</dbReference>
<dbReference type="InterPro" id="IPR003661">
    <property type="entry name" value="HisK_dim/P_dom"/>
</dbReference>
<protein>
    <recommendedName>
        <fullName evidence="2">histidine kinase</fullName>
        <ecNumber evidence="2">2.7.13.3</ecNumber>
    </recommendedName>
</protein>
<dbReference type="Gene3D" id="3.30.450.20">
    <property type="entry name" value="PAS domain"/>
    <property type="match status" value="2"/>
</dbReference>
<dbReference type="InterPro" id="IPR003018">
    <property type="entry name" value="GAF"/>
</dbReference>
<dbReference type="Pfam" id="PF00512">
    <property type="entry name" value="HisKA"/>
    <property type="match status" value="1"/>
</dbReference>
<dbReference type="InterPro" id="IPR029016">
    <property type="entry name" value="GAF-like_dom_sf"/>
</dbReference>
<dbReference type="NCBIfam" id="TIGR00229">
    <property type="entry name" value="sensory_box"/>
    <property type="match status" value="1"/>
</dbReference>
<keyword evidence="3" id="KW-0597">Phosphoprotein</keyword>
<dbReference type="SUPFAM" id="SSF55781">
    <property type="entry name" value="GAF domain-like"/>
    <property type="match status" value="3"/>
</dbReference>
<dbReference type="Gene3D" id="3.30.565.10">
    <property type="entry name" value="Histidine kinase-like ATPase, C-terminal domain"/>
    <property type="match status" value="1"/>
</dbReference>
<keyword evidence="6" id="KW-0472">Membrane</keyword>
<evidence type="ECO:0000256" key="5">
    <source>
        <dbReference type="ARBA" id="ARBA00022777"/>
    </source>
</evidence>
<dbReference type="InterPro" id="IPR003594">
    <property type="entry name" value="HATPase_dom"/>
</dbReference>
<evidence type="ECO:0000313" key="11">
    <source>
        <dbReference type="EMBL" id="GAA5512790.1"/>
    </source>
</evidence>
<dbReference type="SMART" id="SM00388">
    <property type="entry name" value="HisKA"/>
    <property type="match status" value="1"/>
</dbReference>
<feature type="domain" description="PAC" evidence="10">
    <location>
        <begin position="353"/>
        <end position="405"/>
    </location>
</feature>
<gene>
    <name evidence="11" type="primary">sasA_10</name>
    <name evidence="11" type="ORF">Dcar01_01514</name>
</gene>
<evidence type="ECO:0000259" key="9">
    <source>
        <dbReference type="PROSITE" id="PS50112"/>
    </source>
</evidence>
<comment type="caution">
    <text evidence="11">The sequence shown here is derived from an EMBL/GenBank/DDBJ whole genome shotgun (WGS) entry which is preliminary data.</text>
</comment>
<evidence type="ECO:0000256" key="3">
    <source>
        <dbReference type="ARBA" id="ARBA00022553"/>
    </source>
</evidence>
<dbReference type="SUPFAM" id="SSF47384">
    <property type="entry name" value="Homodimeric domain of signal transducing histidine kinase"/>
    <property type="match status" value="1"/>
</dbReference>
<proteinExistence type="predicted"/>
<reference evidence="11 12" key="1">
    <citation type="submission" date="2024-02" db="EMBL/GenBank/DDBJ databases">
        <title>Deinococcus carri NBRC 110142.</title>
        <authorList>
            <person name="Ichikawa N."/>
            <person name="Katano-Makiyama Y."/>
            <person name="Hidaka K."/>
        </authorList>
    </citation>
    <scope>NUCLEOTIDE SEQUENCE [LARGE SCALE GENOMIC DNA]</scope>
    <source>
        <strain evidence="11 12">NBRC 110142</strain>
    </source>
</reference>
<evidence type="ECO:0000256" key="4">
    <source>
        <dbReference type="ARBA" id="ARBA00022679"/>
    </source>
</evidence>
<evidence type="ECO:0000259" key="10">
    <source>
        <dbReference type="PROSITE" id="PS50113"/>
    </source>
</evidence>
<dbReference type="InterPro" id="IPR004358">
    <property type="entry name" value="Sig_transdc_His_kin-like_C"/>
</dbReference>
<dbReference type="PROSITE" id="PS50112">
    <property type="entry name" value="PAS"/>
    <property type="match status" value="1"/>
</dbReference>
<dbReference type="InterPro" id="IPR000700">
    <property type="entry name" value="PAS-assoc_C"/>
</dbReference>